<dbReference type="eggNOG" id="ENOG502TGTJ">
    <property type="taxonomic scope" value="Eukaryota"/>
</dbReference>
<feature type="compositionally biased region" description="Low complexity" evidence="1">
    <location>
        <begin position="453"/>
        <end position="464"/>
    </location>
</feature>
<protein>
    <submittedName>
        <fullName evidence="2">Uncharacterized protein</fullName>
    </submittedName>
</protein>
<feature type="compositionally biased region" description="Basic and acidic residues" evidence="1">
    <location>
        <begin position="47"/>
        <end position="56"/>
    </location>
</feature>
<feature type="region of interest" description="Disordered" evidence="1">
    <location>
        <begin position="139"/>
        <end position="323"/>
    </location>
</feature>
<sequence length="532" mass="59841">MNTPRKNSDIYHFSDEKKSIIVKIHFNILKPKQKCLLNFHTVKEKKNVNEERENHSKLSSSQLKSQNLKYPNSDRSSHDKLRRGAPRAKVMPAIVSIPSKSPSPAPSPSLSVPPVTPPVTPPVAVVPTVAVLPLGPSVNLLKDPTANSPTLPTREAKRNHKKVKEKVEKEPPKTTIRKKKTSSATTQSISVDAKKTNNRAILQTSSEHAGSQNDKKKKTSMSDSTKKKLSGKGFIELEDKENNTFLGESKSERSKEPSENDEKTPKKFNPELASKFFKHLQESQRARRRSEDARLEKMPESSQLNSSIRSLRGKKKKTVKTSLETDLFKPNGEPVWVVSDRPPGECEKNENGEPITNPELADALASDGLELDEKDWFELTKSYMNFELQKGNQLPTDFQFDSLAPFERLEEVNQYENSKALVYNSTKNLVELSDDAIKRFAMRREGTGDRARPVVTPDAATPTTPESPDVTLQPKQSTELYPVKAGPVSIITFNMKNTICVLYDRHKAILSIQNFRKKMNSMYSREQATQPE</sequence>
<dbReference type="HOGENOM" id="CLU_038510_0_0_1"/>
<dbReference type="Proteomes" id="UP000008281">
    <property type="component" value="Unassembled WGS sequence"/>
</dbReference>
<keyword evidence="3" id="KW-1185">Reference proteome</keyword>
<feature type="compositionally biased region" description="Basic and acidic residues" evidence="1">
    <location>
        <begin position="279"/>
        <end position="299"/>
    </location>
</feature>
<dbReference type="PANTHER" id="PTHR37444:SF1">
    <property type="entry name" value="HUN DOMAIN-CONTAINING PROTEIN-RELATED"/>
    <property type="match status" value="1"/>
</dbReference>
<accession>E3LLR8</accession>
<reference evidence="2" key="1">
    <citation type="submission" date="2007-07" db="EMBL/GenBank/DDBJ databases">
        <title>PCAP assembly of the Caenorhabditis remanei genome.</title>
        <authorList>
            <consortium name="The Caenorhabditis remanei Sequencing Consortium"/>
            <person name="Wilson R.K."/>
        </authorList>
    </citation>
    <scope>NUCLEOTIDE SEQUENCE [LARGE SCALE GENOMIC DNA]</scope>
    <source>
        <strain evidence="2">PB4641</strain>
    </source>
</reference>
<dbReference type="EMBL" id="DS268411">
    <property type="protein sequence ID" value="EFP03010.1"/>
    <property type="molecule type" value="Genomic_DNA"/>
</dbReference>
<proteinExistence type="predicted"/>
<dbReference type="OMA" id="NTICVLY"/>
<gene>
    <name evidence="2" type="ORF">CRE_28253</name>
</gene>
<dbReference type="PANTHER" id="PTHR37444">
    <property type="entry name" value="PROTEIN CBG24900-RELATED"/>
    <property type="match status" value="1"/>
</dbReference>
<dbReference type="AlphaFoldDB" id="E3LLR8"/>
<feature type="compositionally biased region" description="Low complexity" evidence="1">
    <location>
        <begin position="57"/>
        <end position="66"/>
    </location>
</feature>
<evidence type="ECO:0000313" key="2">
    <source>
        <dbReference type="EMBL" id="EFP03010.1"/>
    </source>
</evidence>
<feature type="compositionally biased region" description="Polar residues" evidence="1">
    <location>
        <begin position="300"/>
        <end position="309"/>
    </location>
</feature>
<feature type="region of interest" description="Disordered" evidence="1">
    <location>
        <begin position="444"/>
        <end position="472"/>
    </location>
</feature>
<name>E3LLR8_CAERE</name>
<dbReference type="OrthoDB" id="5832996at2759"/>
<feature type="region of interest" description="Disordered" evidence="1">
    <location>
        <begin position="47"/>
        <end position="88"/>
    </location>
</feature>
<dbReference type="STRING" id="31234.E3LLR8"/>
<feature type="compositionally biased region" description="Polar residues" evidence="1">
    <location>
        <begin position="198"/>
        <end position="212"/>
    </location>
</feature>
<evidence type="ECO:0000313" key="3">
    <source>
        <dbReference type="Proteomes" id="UP000008281"/>
    </source>
</evidence>
<feature type="region of interest" description="Disordered" evidence="1">
    <location>
        <begin position="96"/>
        <end position="115"/>
    </location>
</feature>
<organism evidence="3">
    <name type="scientific">Caenorhabditis remanei</name>
    <name type="common">Caenorhabditis vulgaris</name>
    <dbReference type="NCBI Taxonomy" id="31234"/>
    <lineage>
        <taxon>Eukaryota</taxon>
        <taxon>Metazoa</taxon>
        <taxon>Ecdysozoa</taxon>
        <taxon>Nematoda</taxon>
        <taxon>Chromadorea</taxon>
        <taxon>Rhabditida</taxon>
        <taxon>Rhabditina</taxon>
        <taxon>Rhabditomorpha</taxon>
        <taxon>Rhabditoidea</taxon>
        <taxon>Rhabditidae</taxon>
        <taxon>Peloderinae</taxon>
        <taxon>Caenorhabditis</taxon>
    </lineage>
</organism>
<evidence type="ECO:0000256" key="1">
    <source>
        <dbReference type="SAM" id="MobiDB-lite"/>
    </source>
</evidence>
<feature type="compositionally biased region" description="Basic and acidic residues" evidence="1">
    <location>
        <begin position="249"/>
        <end position="269"/>
    </location>
</feature>
<dbReference type="InParanoid" id="E3LLR8"/>